<dbReference type="GO" id="GO:0042302">
    <property type="term" value="F:structural constituent of cuticle"/>
    <property type="evidence" value="ECO:0007669"/>
    <property type="project" value="InterPro"/>
</dbReference>
<feature type="transmembrane region" description="Helical" evidence="2">
    <location>
        <begin position="6"/>
        <end position="29"/>
    </location>
</feature>
<keyword evidence="2" id="KW-0472">Membrane</keyword>
<evidence type="ECO:0000256" key="1">
    <source>
        <dbReference type="ARBA" id="ARBA00022737"/>
    </source>
</evidence>
<keyword evidence="1" id="KW-0677">Repeat</keyword>
<dbReference type="PANTHER" id="PTHR24637">
    <property type="entry name" value="COLLAGEN"/>
    <property type="match status" value="1"/>
</dbReference>
<dbReference type="PANTHER" id="PTHR24637:SF236">
    <property type="entry name" value="NEMATODE CUTICLE COLLAGEN N-TERMINAL DOMAIN-CONTAINING PROTEIN"/>
    <property type="match status" value="1"/>
</dbReference>
<dbReference type="WBParaSite" id="ASIM_0000710901-mRNA-1">
    <property type="protein sequence ID" value="ASIM_0000710901-mRNA-1"/>
    <property type="gene ID" value="ASIM_0000710901"/>
</dbReference>
<keyword evidence="5" id="KW-1185">Reference proteome</keyword>
<keyword evidence="2" id="KW-1133">Transmembrane helix</keyword>
<name>A0A0M3JHJ5_ANISI</name>
<dbReference type="Pfam" id="PF01484">
    <property type="entry name" value="Col_cuticle_N"/>
    <property type="match status" value="1"/>
</dbReference>
<dbReference type="Proteomes" id="UP000267096">
    <property type="component" value="Unassembled WGS sequence"/>
</dbReference>
<reference evidence="6" key="1">
    <citation type="submission" date="2017-02" db="UniProtKB">
        <authorList>
            <consortium name="WormBaseParasite"/>
        </authorList>
    </citation>
    <scope>IDENTIFICATION</scope>
</reference>
<dbReference type="EMBL" id="UYRR01015690">
    <property type="protein sequence ID" value="VDK28010.1"/>
    <property type="molecule type" value="Genomic_DNA"/>
</dbReference>
<proteinExistence type="predicted"/>
<protein>
    <submittedName>
        <fullName evidence="6">Col_cuticle_N domain-containing protein</fullName>
    </submittedName>
</protein>
<evidence type="ECO:0000313" key="5">
    <source>
        <dbReference type="Proteomes" id="UP000267096"/>
    </source>
</evidence>
<accession>A0A0M3JHJ5</accession>
<dbReference type="AlphaFoldDB" id="A0A0M3JHJ5"/>
<keyword evidence="2" id="KW-0812">Transmembrane</keyword>
<evidence type="ECO:0000313" key="6">
    <source>
        <dbReference type="WBParaSite" id="ASIM_0000710901-mRNA-1"/>
    </source>
</evidence>
<evidence type="ECO:0000259" key="3">
    <source>
        <dbReference type="SMART" id="SM01088"/>
    </source>
</evidence>
<dbReference type="Pfam" id="PF01391">
    <property type="entry name" value="Collagen"/>
    <property type="match status" value="1"/>
</dbReference>
<organism evidence="6">
    <name type="scientific">Anisakis simplex</name>
    <name type="common">Herring worm</name>
    <dbReference type="NCBI Taxonomy" id="6269"/>
    <lineage>
        <taxon>Eukaryota</taxon>
        <taxon>Metazoa</taxon>
        <taxon>Ecdysozoa</taxon>
        <taxon>Nematoda</taxon>
        <taxon>Chromadorea</taxon>
        <taxon>Rhabditida</taxon>
        <taxon>Spirurina</taxon>
        <taxon>Ascaridomorpha</taxon>
        <taxon>Ascaridoidea</taxon>
        <taxon>Anisakidae</taxon>
        <taxon>Anisakis</taxon>
        <taxon>Anisakis simplex complex</taxon>
    </lineage>
</organism>
<evidence type="ECO:0000313" key="4">
    <source>
        <dbReference type="EMBL" id="VDK28010.1"/>
    </source>
</evidence>
<feature type="domain" description="Nematode cuticle collagen N-terminal" evidence="3">
    <location>
        <begin position="9"/>
        <end position="59"/>
    </location>
</feature>
<gene>
    <name evidence="4" type="ORF">ASIM_LOCUS6881</name>
</gene>
<dbReference type="SMART" id="SM01088">
    <property type="entry name" value="Col_cuticle_N"/>
    <property type="match status" value="1"/>
</dbReference>
<dbReference type="OrthoDB" id="5877755at2759"/>
<reference evidence="4 5" key="2">
    <citation type="submission" date="2018-11" db="EMBL/GenBank/DDBJ databases">
        <authorList>
            <consortium name="Pathogen Informatics"/>
        </authorList>
    </citation>
    <scope>NUCLEOTIDE SEQUENCE [LARGE SCALE GENOMIC DNA]</scope>
</reference>
<evidence type="ECO:0000256" key="2">
    <source>
        <dbReference type="SAM" id="Phobius"/>
    </source>
</evidence>
<sequence length="202" mass="20570">MGSTSTQLLGTAIVCSGLVILMSLGMIAVQFNDINSLYDDIMLDMAEFKVIANDAWRDITAVNHHKTPQSHGDFDALFTRHKRQATGDLCNCAQRSRNCPAGPMGPKGMAGEAGARGLDGLPGAVGKPGRIELKNAPSKDCIMCPHGPPGPMGPAGSAGPAGPAGLVGPEGICGKLGPQGPTGPEGDCGVTGKYAFVSVICA</sequence>
<dbReference type="InterPro" id="IPR002486">
    <property type="entry name" value="Col_cuticle_N"/>
</dbReference>
<dbReference type="InterPro" id="IPR008160">
    <property type="entry name" value="Collagen"/>
</dbReference>